<dbReference type="EMBL" id="BFAD01000015">
    <property type="protein sequence ID" value="GBE89187.1"/>
    <property type="molecule type" value="Genomic_DNA"/>
</dbReference>
<dbReference type="InterPro" id="IPR032675">
    <property type="entry name" value="LRR_dom_sf"/>
</dbReference>
<protein>
    <recommendedName>
        <fullName evidence="4">Outer arm dynein light chain 1</fullName>
    </recommendedName>
</protein>
<feature type="compositionally biased region" description="Basic and acidic residues" evidence="1">
    <location>
        <begin position="163"/>
        <end position="174"/>
    </location>
</feature>
<dbReference type="GeneID" id="38786104"/>
<accession>A0A401H427</accession>
<dbReference type="STRING" id="139825.A0A401H427"/>
<feature type="compositionally biased region" description="Low complexity" evidence="1">
    <location>
        <begin position="183"/>
        <end position="194"/>
    </location>
</feature>
<gene>
    <name evidence="2" type="ORF">SCP_1501950</name>
</gene>
<feature type="region of interest" description="Disordered" evidence="1">
    <location>
        <begin position="276"/>
        <end position="353"/>
    </location>
</feature>
<dbReference type="SUPFAM" id="SSF52075">
    <property type="entry name" value="Outer arm dynein light chain 1"/>
    <property type="match status" value="1"/>
</dbReference>
<evidence type="ECO:0008006" key="4">
    <source>
        <dbReference type="Google" id="ProtNLM"/>
    </source>
</evidence>
<proteinExistence type="predicted"/>
<sequence>MVSLRVLIVDSTGISTLPEVLSSLDRLHTLSIRRNKLNALPSWLCLLPALKILLVDGNPFHGPWKALIEPVLAISPMTPLYPPSTSIFPLLSASVQSTNTDDTDCEDESPYDDDVDRQLQAAQEDEDTITPAKSPPIARSVTSPLPATATEPAIPPKLTRTRTTPDRAYYDKSRATGKAGVGSSSATSLRPTSSKDMQDPDERELRKMKSAGELRRNIAKLSRAASKSAAPSPQCAVLSEYVTSASSSDLLNMGSPPRDSQALPKRYASLGVASGTLSPNAVRSRPQMDNNFWDNPSEADEKADFSAQTMPRRATLPRGHPDSPRLESEIARSATQTRSSKEERKKGLAAGIF</sequence>
<name>A0A401H427_9APHY</name>
<evidence type="ECO:0000313" key="2">
    <source>
        <dbReference type="EMBL" id="GBE89187.1"/>
    </source>
</evidence>
<dbReference type="InParanoid" id="A0A401H427"/>
<evidence type="ECO:0000256" key="1">
    <source>
        <dbReference type="SAM" id="MobiDB-lite"/>
    </source>
</evidence>
<dbReference type="Gene3D" id="3.80.10.10">
    <property type="entry name" value="Ribonuclease Inhibitor"/>
    <property type="match status" value="1"/>
</dbReference>
<dbReference type="Proteomes" id="UP000287166">
    <property type="component" value="Unassembled WGS sequence"/>
</dbReference>
<organism evidence="2 3">
    <name type="scientific">Sparassis crispa</name>
    <dbReference type="NCBI Taxonomy" id="139825"/>
    <lineage>
        <taxon>Eukaryota</taxon>
        <taxon>Fungi</taxon>
        <taxon>Dikarya</taxon>
        <taxon>Basidiomycota</taxon>
        <taxon>Agaricomycotina</taxon>
        <taxon>Agaricomycetes</taxon>
        <taxon>Polyporales</taxon>
        <taxon>Sparassidaceae</taxon>
        <taxon>Sparassis</taxon>
    </lineage>
</organism>
<keyword evidence="3" id="KW-1185">Reference proteome</keyword>
<dbReference type="OrthoDB" id="660555at2759"/>
<reference evidence="2 3" key="1">
    <citation type="journal article" date="2018" name="Sci. Rep.">
        <title>Genome sequence of the cauliflower mushroom Sparassis crispa (Hanabiratake) and its association with beneficial usage.</title>
        <authorList>
            <person name="Kiyama R."/>
            <person name="Furutani Y."/>
            <person name="Kawaguchi K."/>
            <person name="Nakanishi T."/>
        </authorList>
    </citation>
    <scope>NUCLEOTIDE SEQUENCE [LARGE SCALE GENOMIC DNA]</scope>
</reference>
<dbReference type="AlphaFoldDB" id="A0A401H427"/>
<comment type="caution">
    <text evidence="2">The sequence shown here is derived from an EMBL/GenBank/DDBJ whole genome shotgun (WGS) entry which is preliminary data.</text>
</comment>
<feature type="region of interest" description="Disordered" evidence="1">
    <location>
        <begin position="122"/>
        <end position="204"/>
    </location>
</feature>
<feature type="compositionally biased region" description="Polar residues" evidence="1">
    <location>
        <begin position="276"/>
        <end position="294"/>
    </location>
</feature>
<dbReference type="RefSeq" id="XP_027620100.1">
    <property type="nucleotide sequence ID" value="XM_027764299.1"/>
</dbReference>
<evidence type="ECO:0000313" key="3">
    <source>
        <dbReference type="Proteomes" id="UP000287166"/>
    </source>
</evidence>
<feature type="compositionally biased region" description="Basic and acidic residues" evidence="1">
    <location>
        <begin position="319"/>
        <end position="330"/>
    </location>
</feature>